<dbReference type="PANTHER" id="PTHR43656">
    <property type="entry name" value="BINDING OXIDOREDUCTASE, PUTATIVE (AFU_ORTHOLOGUE AFUA_2G08260)-RELATED"/>
    <property type="match status" value="1"/>
</dbReference>
<dbReference type="InterPro" id="IPR001155">
    <property type="entry name" value="OxRdtase_FMN_N"/>
</dbReference>
<feature type="domain" description="NADH:flavin oxidoreductase/NADH oxidase N-terminal" evidence="6">
    <location>
        <begin position="26"/>
        <end position="389"/>
    </location>
</feature>
<dbReference type="KEGG" id="gtr:GLOTRDRAFT_107788"/>
<dbReference type="OMA" id="NAMIFKE"/>
<feature type="transmembrane region" description="Helical" evidence="5">
    <location>
        <begin position="456"/>
        <end position="473"/>
    </location>
</feature>
<evidence type="ECO:0000313" key="7">
    <source>
        <dbReference type="EMBL" id="EPQ52266.1"/>
    </source>
</evidence>
<keyword evidence="5" id="KW-0472">Membrane</keyword>
<dbReference type="AlphaFoldDB" id="S7PXD5"/>
<keyword evidence="4" id="KW-0560">Oxidoreductase</keyword>
<evidence type="ECO:0000259" key="6">
    <source>
        <dbReference type="Pfam" id="PF00724"/>
    </source>
</evidence>
<organism evidence="7 8">
    <name type="scientific">Gloeophyllum trabeum (strain ATCC 11539 / FP-39264 / Madison 617)</name>
    <name type="common">Brown rot fungus</name>
    <dbReference type="NCBI Taxonomy" id="670483"/>
    <lineage>
        <taxon>Eukaryota</taxon>
        <taxon>Fungi</taxon>
        <taxon>Dikarya</taxon>
        <taxon>Basidiomycota</taxon>
        <taxon>Agaricomycotina</taxon>
        <taxon>Agaricomycetes</taxon>
        <taxon>Gloeophyllales</taxon>
        <taxon>Gloeophyllaceae</taxon>
        <taxon>Gloeophyllum</taxon>
    </lineage>
</organism>
<evidence type="ECO:0000256" key="1">
    <source>
        <dbReference type="ARBA" id="ARBA00005979"/>
    </source>
</evidence>
<dbReference type="InterPro" id="IPR013785">
    <property type="entry name" value="Aldolase_TIM"/>
</dbReference>
<evidence type="ECO:0000256" key="4">
    <source>
        <dbReference type="ARBA" id="ARBA00023002"/>
    </source>
</evidence>
<dbReference type="eggNOG" id="KOG0134">
    <property type="taxonomic scope" value="Eukaryota"/>
</dbReference>
<name>S7PXD5_GLOTA</name>
<dbReference type="SUPFAM" id="SSF51395">
    <property type="entry name" value="FMN-linked oxidoreductases"/>
    <property type="match status" value="1"/>
</dbReference>
<evidence type="ECO:0000256" key="5">
    <source>
        <dbReference type="SAM" id="Phobius"/>
    </source>
</evidence>
<dbReference type="InterPro" id="IPR051799">
    <property type="entry name" value="NADH_flavin_oxidoreductase"/>
</dbReference>
<gene>
    <name evidence="7" type="ORF">GLOTRDRAFT_107788</name>
</gene>
<sequence>MAESLPSDHNGTPCSLTSAVRLPCGVTINNRFVKVAMYEHGAAIFGGPPNTYHQDLYRRWSDGRWGMIITGNVQVSPDHLTLGRDMVIPDTLEESTVQPFKDLSCAIRSCCSQTLAIMQLSHAGRQSPNVLGGRKPFASPLAPSAIRLGNDLTHDTSFVGRVLYRVLFQTPKEMQLDDIDLTVRQFTRGAQLAVEAGFNGIELHASHGYLLAQFISPKSNHRSDAYSTGDHALALVHRILVSIRDALPLDFIIGIKLNAADYTGVTFANQCDRSTAADVPLRHCREIAAWGLVDFIEISGGDYENPEFMGTFQPSSDRQALFSDFSRKAIAALTALRHDGPKATPLILLTGGLRTAAQCTSVLENGHAHLLGIGRSSVVYPDFPRRCERMWHTVNRLVGFPKLIGAGMEMAWYIVMMRRIAEGQEVDTNVGGVSAVMKMWLWGAPSRRSGHEKTALPWRSILVVLLTAAILFVRRIVE</sequence>
<comment type="similarity">
    <text evidence="1">Belongs to the NADH:flavin oxidoreductase/NADH oxidase family.</text>
</comment>
<keyword evidence="3" id="KW-0288">FMN</keyword>
<proteinExistence type="inferred from homology"/>
<protein>
    <submittedName>
        <fullName evidence="7">FMN-linked oxidoreductase</fullName>
    </submittedName>
</protein>
<evidence type="ECO:0000256" key="3">
    <source>
        <dbReference type="ARBA" id="ARBA00022643"/>
    </source>
</evidence>
<dbReference type="Gene3D" id="3.20.20.70">
    <property type="entry name" value="Aldolase class I"/>
    <property type="match status" value="1"/>
</dbReference>
<dbReference type="EMBL" id="KB469308">
    <property type="protein sequence ID" value="EPQ52266.1"/>
    <property type="molecule type" value="Genomic_DNA"/>
</dbReference>
<evidence type="ECO:0000313" key="8">
    <source>
        <dbReference type="Proteomes" id="UP000030669"/>
    </source>
</evidence>
<dbReference type="RefSeq" id="XP_007869435.1">
    <property type="nucleotide sequence ID" value="XM_007871244.1"/>
</dbReference>
<dbReference type="OrthoDB" id="1663137at2759"/>
<evidence type="ECO:0000256" key="2">
    <source>
        <dbReference type="ARBA" id="ARBA00022630"/>
    </source>
</evidence>
<dbReference type="Pfam" id="PF00724">
    <property type="entry name" value="Oxidored_FMN"/>
    <property type="match status" value="1"/>
</dbReference>
<reference evidence="7 8" key="1">
    <citation type="journal article" date="2012" name="Science">
        <title>The Paleozoic origin of enzymatic lignin decomposition reconstructed from 31 fungal genomes.</title>
        <authorList>
            <person name="Floudas D."/>
            <person name="Binder M."/>
            <person name="Riley R."/>
            <person name="Barry K."/>
            <person name="Blanchette R.A."/>
            <person name="Henrissat B."/>
            <person name="Martinez A.T."/>
            <person name="Otillar R."/>
            <person name="Spatafora J.W."/>
            <person name="Yadav J.S."/>
            <person name="Aerts A."/>
            <person name="Benoit I."/>
            <person name="Boyd A."/>
            <person name="Carlson A."/>
            <person name="Copeland A."/>
            <person name="Coutinho P.M."/>
            <person name="de Vries R.P."/>
            <person name="Ferreira P."/>
            <person name="Findley K."/>
            <person name="Foster B."/>
            <person name="Gaskell J."/>
            <person name="Glotzer D."/>
            <person name="Gorecki P."/>
            <person name="Heitman J."/>
            <person name="Hesse C."/>
            <person name="Hori C."/>
            <person name="Igarashi K."/>
            <person name="Jurgens J.A."/>
            <person name="Kallen N."/>
            <person name="Kersten P."/>
            <person name="Kohler A."/>
            <person name="Kuees U."/>
            <person name="Kumar T.K.A."/>
            <person name="Kuo A."/>
            <person name="LaButti K."/>
            <person name="Larrondo L.F."/>
            <person name="Lindquist E."/>
            <person name="Ling A."/>
            <person name="Lombard V."/>
            <person name="Lucas S."/>
            <person name="Lundell T."/>
            <person name="Martin R."/>
            <person name="McLaughlin D.J."/>
            <person name="Morgenstern I."/>
            <person name="Morin E."/>
            <person name="Murat C."/>
            <person name="Nagy L.G."/>
            <person name="Nolan M."/>
            <person name="Ohm R.A."/>
            <person name="Patyshakuliyeva A."/>
            <person name="Rokas A."/>
            <person name="Ruiz-Duenas F.J."/>
            <person name="Sabat G."/>
            <person name="Salamov A."/>
            <person name="Samejima M."/>
            <person name="Schmutz J."/>
            <person name="Slot J.C."/>
            <person name="St John F."/>
            <person name="Stenlid J."/>
            <person name="Sun H."/>
            <person name="Sun S."/>
            <person name="Syed K."/>
            <person name="Tsang A."/>
            <person name="Wiebenga A."/>
            <person name="Young D."/>
            <person name="Pisabarro A."/>
            <person name="Eastwood D.C."/>
            <person name="Martin F."/>
            <person name="Cullen D."/>
            <person name="Grigoriev I.V."/>
            <person name="Hibbett D.S."/>
        </authorList>
    </citation>
    <scope>NUCLEOTIDE SEQUENCE [LARGE SCALE GENOMIC DNA]</scope>
    <source>
        <strain evidence="7 8">ATCC 11539</strain>
    </source>
</reference>
<dbReference type="PANTHER" id="PTHR43656:SF2">
    <property type="entry name" value="BINDING OXIDOREDUCTASE, PUTATIVE (AFU_ORTHOLOGUE AFUA_2G08260)-RELATED"/>
    <property type="match status" value="1"/>
</dbReference>
<dbReference type="GeneID" id="19298862"/>
<dbReference type="Proteomes" id="UP000030669">
    <property type="component" value="Unassembled WGS sequence"/>
</dbReference>
<dbReference type="GO" id="GO:0010181">
    <property type="term" value="F:FMN binding"/>
    <property type="evidence" value="ECO:0007669"/>
    <property type="project" value="InterPro"/>
</dbReference>
<keyword evidence="5" id="KW-0812">Transmembrane</keyword>
<dbReference type="HOGENOM" id="CLU_012153_6_2_1"/>
<keyword evidence="5" id="KW-1133">Transmembrane helix</keyword>
<accession>S7PXD5</accession>
<keyword evidence="2" id="KW-0285">Flavoprotein</keyword>
<dbReference type="GO" id="GO:0016491">
    <property type="term" value="F:oxidoreductase activity"/>
    <property type="evidence" value="ECO:0007669"/>
    <property type="project" value="UniProtKB-KW"/>
</dbReference>
<keyword evidence="8" id="KW-1185">Reference proteome</keyword>